<dbReference type="SUPFAM" id="SSF50978">
    <property type="entry name" value="WD40 repeat-like"/>
    <property type="match status" value="1"/>
</dbReference>
<dbReference type="Pfam" id="PF23925">
    <property type="entry name" value="A-sol_ELP1"/>
    <property type="match status" value="2"/>
</dbReference>
<dbReference type="InterPro" id="IPR056167">
    <property type="entry name" value="A-sol_ELP1"/>
</dbReference>
<evidence type="ECO:0000259" key="4">
    <source>
        <dbReference type="Pfam" id="PF23878"/>
    </source>
</evidence>
<feature type="domain" description="ELP1 first N-terminal beta-propeller" evidence="3">
    <location>
        <begin position="1"/>
        <end position="149"/>
    </location>
</feature>
<sequence length="1420" mass="152577">MKNLVLEEDLGALLPLEEDEQAVKCCLNSTEPRLYIATSHCDVLCLSLETFKVEWRQSISTVAGGPDSAVTGFCFSLELEAICISLSTGELLLLNVDTQQLEEVGAVEGGIVALQWSPDGEVLAVISGMGNILLMDQEWELLAEVHLADPPPGCPNPGSWFRDIQLSWRGDGKFFATSHRALRDGTPQRVMLVWDRTASCQLHATCEEAEGLLPVLAWQPNGRHLYTVQQQSAVAHSSKPPGSAGLAAKRAALRAGAQPPQQQLAGQEGVKGSEKTAPAGVHQHQQQQQQQALAPPKLLPPPPRVLLYERNGLGHGGFPLRARGRVVAMEWSSDSELLAVVQAVEGQGCTGDSLQRQPQRPDQQEQQEAHATLAQQWHSQEQGGGQREWQLQIWHRSNWHWYLKLERRYSVQQQQLQQQQQEQQDESVECSSSWGVAPLVLWDDKQASRLHVVVPRGRGMQCGAAYEQMQVLWDAHSVVPPPMSAARAVLPSPVAALAVSSSTQAPDEAVAVAMSDGRLALLRSCEEDLWEETLEEELDARAAVARTHPAHSLQGADDVLVGCGDAYVGSSTEDALQPMLAPVEHWPLQGKPRVRALCWLGEDRLLAVQAAWSAQGGASAGIREEQQQGPGSRGGYGGGVSVGARCDSSSGGSGYGGDVLVELQVLRPSSDSMDVQGGQQDHHHQQQQQHQQQQSQFGVGVRVAAAPVCTSPGTRVLRVVPHAAGGAVVAMASGEVRHYIPSSGSSLSHPGGSARLLSLGQACSFPAACPWVVPVPPLEHLGQASASFSPALGLCRAGYLYWGAMLVAPDVTSLTTRTGGPGGPALLFCSRRSLMYTVFLAQLGVPGGYAHKELTEASGLGLPTERKQLEVSEYRSAVHQGMRPNAATAAARNVLVRSVEQGSHLLAAPKDGVRVVMQMPRGNLEAVAPRMLVLAAIADALQARAYAAAWELATTNRVDLNLLVDWNWPAFLYDVPAFVAAVPAPSDLTDLLFALRPGNMCHEGGLYAGIPIKPCGQHYAAAAAGAPNAEGGEPLTQREEGSLEGGLSREQVEQALRAGKVNAVCMAMRAAVEARMRRQAAGDSAAAEGPRVAADGVSTALPGSTHAAAQQLLTVLVTTFSRSQPPQLGQALSAIKDAKEAALAKDGASGQQGPAEQALRAMLLHVDADAAYQAALGLYELPLAFMVITHAQRDPGEYALELQRFAEVQDPHMRRYTIDMHLRRFNLALGHLVAADRDAHFEQALALAKQHNLLRQLLALYNEDPVRRRVVLRACGEALEASNKMEDAGVAYVAAGALQDGLRAYRHSLFPLPNSGSPEEEASLVVHVMSLAPPEATLTHTGALAELLVILEHEQDARTLQTAVSEWIAAHQDAAEDIYQNPFPEDRVPHAYQQILELQRRPGKPAPEVAWKWDILRVAT</sequence>
<evidence type="ECO:0000256" key="2">
    <source>
        <dbReference type="SAM" id="MobiDB-lite"/>
    </source>
</evidence>
<feature type="region of interest" description="Disordered" evidence="2">
    <location>
        <begin position="234"/>
        <end position="306"/>
    </location>
</feature>
<evidence type="ECO:0000259" key="3">
    <source>
        <dbReference type="Pfam" id="PF04762"/>
    </source>
</evidence>
<feature type="compositionally biased region" description="Low complexity" evidence="2">
    <location>
        <begin position="282"/>
        <end position="296"/>
    </location>
</feature>
<dbReference type="InterPro" id="IPR015943">
    <property type="entry name" value="WD40/YVTN_repeat-like_dom_sf"/>
</dbReference>
<evidence type="ECO:0000259" key="5">
    <source>
        <dbReference type="Pfam" id="PF23925"/>
    </source>
</evidence>
<feature type="compositionally biased region" description="Low complexity" evidence="2">
    <location>
        <begin position="244"/>
        <end position="267"/>
    </location>
</feature>
<feature type="domain" description="ELP1 first N-terminal beta-propeller" evidence="3">
    <location>
        <begin position="163"/>
        <end position="232"/>
    </location>
</feature>
<evidence type="ECO:0000313" key="6">
    <source>
        <dbReference type="EMBL" id="KAF5832885.1"/>
    </source>
</evidence>
<proteinExistence type="predicted"/>
<feature type="compositionally biased region" description="Gly residues" evidence="2">
    <location>
        <begin position="631"/>
        <end position="640"/>
    </location>
</feature>
<protein>
    <recommendedName>
        <fullName evidence="1">Elongator complex protein 1</fullName>
    </recommendedName>
</protein>
<dbReference type="InterPro" id="IPR056166">
    <property type="entry name" value="TPR_ELP1"/>
</dbReference>
<feature type="region of interest" description="Disordered" evidence="2">
    <location>
        <begin position="619"/>
        <end position="640"/>
    </location>
</feature>
<dbReference type="Pfam" id="PF23878">
    <property type="entry name" value="TPR_ELP1"/>
    <property type="match status" value="1"/>
</dbReference>
<feature type="compositionally biased region" description="Low complexity" evidence="2">
    <location>
        <begin position="355"/>
        <end position="366"/>
    </location>
</feature>
<evidence type="ECO:0000256" key="1">
    <source>
        <dbReference type="ARBA" id="ARBA00029535"/>
    </source>
</evidence>
<organism evidence="6 7">
    <name type="scientific">Dunaliella salina</name>
    <name type="common">Green alga</name>
    <name type="synonym">Protococcus salinus</name>
    <dbReference type="NCBI Taxonomy" id="3046"/>
    <lineage>
        <taxon>Eukaryota</taxon>
        <taxon>Viridiplantae</taxon>
        <taxon>Chlorophyta</taxon>
        <taxon>core chlorophytes</taxon>
        <taxon>Chlorophyceae</taxon>
        <taxon>CS clade</taxon>
        <taxon>Chlamydomonadales</taxon>
        <taxon>Dunaliellaceae</taxon>
        <taxon>Dunaliella</taxon>
    </lineage>
</organism>
<dbReference type="InterPro" id="IPR006849">
    <property type="entry name" value="Elp1"/>
</dbReference>
<feature type="region of interest" description="Disordered" evidence="2">
    <location>
        <begin position="670"/>
        <end position="696"/>
    </location>
</feature>
<dbReference type="InterPro" id="IPR056164">
    <property type="entry name" value="Beta-prop_ELP1_1st"/>
</dbReference>
<accession>A0ABQ7GE41</accession>
<dbReference type="InterPro" id="IPR036322">
    <property type="entry name" value="WD40_repeat_dom_sf"/>
</dbReference>
<keyword evidence="7" id="KW-1185">Reference proteome</keyword>
<reference evidence="6" key="1">
    <citation type="submission" date="2017-08" db="EMBL/GenBank/DDBJ databases">
        <authorList>
            <person name="Polle J.E."/>
            <person name="Barry K."/>
            <person name="Cushman J."/>
            <person name="Schmutz J."/>
            <person name="Tran D."/>
            <person name="Hathwaick L.T."/>
            <person name="Yim W.C."/>
            <person name="Jenkins J."/>
            <person name="Mckie-Krisberg Z.M."/>
            <person name="Prochnik S."/>
            <person name="Lindquist E."/>
            <person name="Dockter R.B."/>
            <person name="Adam C."/>
            <person name="Molina H."/>
            <person name="Bunkerborg J."/>
            <person name="Jin E."/>
            <person name="Buchheim M."/>
            <person name="Magnuson J."/>
        </authorList>
    </citation>
    <scope>NUCLEOTIDE SEQUENCE</scope>
    <source>
        <strain evidence="6">CCAP 19/18</strain>
    </source>
</reference>
<feature type="compositionally biased region" description="Low complexity" evidence="2">
    <location>
        <begin position="686"/>
        <end position="696"/>
    </location>
</feature>
<feature type="domain" description="ELP1 first N-terminal beta-propeller" evidence="3">
    <location>
        <begin position="291"/>
        <end position="414"/>
    </location>
</feature>
<feature type="domain" description="ELP1 alpha-solenoid" evidence="5">
    <location>
        <begin position="930"/>
        <end position="996"/>
    </location>
</feature>
<dbReference type="Pfam" id="PF04762">
    <property type="entry name" value="Beta-prop_ELP1_1st"/>
    <property type="match status" value="3"/>
</dbReference>
<dbReference type="PANTHER" id="PTHR12747:SF0">
    <property type="entry name" value="ELONGATOR COMPLEX PROTEIN 1"/>
    <property type="match status" value="1"/>
</dbReference>
<evidence type="ECO:0000313" key="7">
    <source>
        <dbReference type="Proteomes" id="UP000815325"/>
    </source>
</evidence>
<dbReference type="EMBL" id="MU069843">
    <property type="protein sequence ID" value="KAF5832885.1"/>
    <property type="molecule type" value="Genomic_DNA"/>
</dbReference>
<feature type="domain" description="ELP1 alpha-solenoid" evidence="5">
    <location>
        <begin position="1109"/>
        <end position="1198"/>
    </location>
</feature>
<feature type="domain" description="ELP1 TPR" evidence="4">
    <location>
        <begin position="1214"/>
        <end position="1308"/>
    </location>
</feature>
<comment type="caution">
    <text evidence="6">The sequence shown here is derived from an EMBL/GenBank/DDBJ whole genome shotgun (WGS) entry which is preliminary data.</text>
</comment>
<dbReference type="Gene3D" id="2.130.10.10">
    <property type="entry name" value="YVTN repeat-like/Quinoprotein amine dehydrogenase"/>
    <property type="match status" value="1"/>
</dbReference>
<dbReference type="PIRSF" id="PIRSF017233">
    <property type="entry name" value="IKAP"/>
    <property type="match status" value="1"/>
</dbReference>
<name>A0ABQ7GE41_DUNSA</name>
<dbReference type="PANTHER" id="PTHR12747">
    <property type="entry name" value="ELONGATOR COMPLEX PROTEIN 1"/>
    <property type="match status" value="1"/>
</dbReference>
<gene>
    <name evidence="6" type="ORF">DUNSADRAFT_11075</name>
</gene>
<dbReference type="Proteomes" id="UP000815325">
    <property type="component" value="Unassembled WGS sequence"/>
</dbReference>
<feature type="region of interest" description="Disordered" evidence="2">
    <location>
        <begin position="349"/>
        <end position="381"/>
    </location>
</feature>